<evidence type="ECO:0000313" key="2">
    <source>
        <dbReference type="Proteomes" id="UP000193553"/>
    </source>
</evidence>
<reference evidence="1 2" key="1">
    <citation type="submission" date="2017-03" db="EMBL/GenBank/DDBJ databases">
        <title>Whole genome sequences of fourteen strains of Bradyrhizobium canariense and one strain of Bradyrhizobium japonicum isolated from Lupinus (Papilionoideae: Genisteae) species in Algeria.</title>
        <authorList>
            <person name="Crovadore J."/>
            <person name="Chekireb D."/>
            <person name="Brachmann A."/>
            <person name="Chablais R."/>
            <person name="Cochard B."/>
            <person name="Lefort F."/>
        </authorList>
    </citation>
    <scope>NUCLEOTIDE SEQUENCE [LARGE SCALE GENOMIC DNA]</scope>
    <source>
        <strain evidence="1 2">UBMA195</strain>
    </source>
</reference>
<comment type="caution">
    <text evidence="1">The sequence shown here is derived from an EMBL/GenBank/DDBJ whole genome shotgun (WGS) entry which is preliminary data.</text>
</comment>
<dbReference type="Proteomes" id="UP000193553">
    <property type="component" value="Unassembled WGS sequence"/>
</dbReference>
<dbReference type="RefSeq" id="WP_085359801.1">
    <property type="nucleotide sequence ID" value="NZ_NAFD01000183.1"/>
</dbReference>
<accession>A0A1X3H9L5</accession>
<sequence length="130" mass="14384">MVRNITFLVLVIFLGTHFATAGQIEYPQVIHTQYEAVDQKTGGHFVLWSEREKIFYGLDQKLFPGARFVDITQVTPSVGSITLTYVEVRTVSSTTSDYLYLAGNVRFRVSGMALKSSNFPAGAGMTPNAQ</sequence>
<name>A0A1X3H9L5_9BRAD</name>
<gene>
    <name evidence="1" type="ORF">BSZ18_13310</name>
</gene>
<protein>
    <submittedName>
        <fullName evidence="1">Uncharacterized protein</fullName>
    </submittedName>
</protein>
<dbReference type="OrthoDB" id="8233046at2"/>
<dbReference type="EMBL" id="NAFI01000166">
    <property type="protein sequence ID" value="OSJ12495.1"/>
    <property type="molecule type" value="Genomic_DNA"/>
</dbReference>
<organism evidence="1 2">
    <name type="scientific">Bradyrhizobium canariense</name>
    <dbReference type="NCBI Taxonomy" id="255045"/>
    <lineage>
        <taxon>Bacteria</taxon>
        <taxon>Pseudomonadati</taxon>
        <taxon>Pseudomonadota</taxon>
        <taxon>Alphaproteobacteria</taxon>
        <taxon>Hyphomicrobiales</taxon>
        <taxon>Nitrobacteraceae</taxon>
        <taxon>Bradyrhizobium</taxon>
    </lineage>
</organism>
<dbReference type="STRING" id="255045.SAMN05444158_7337"/>
<evidence type="ECO:0000313" key="1">
    <source>
        <dbReference type="EMBL" id="OSJ12495.1"/>
    </source>
</evidence>
<dbReference type="AlphaFoldDB" id="A0A1X3H9L5"/>
<proteinExistence type="predicted"/>